<gene>
    <name evidence="2" type="ORF">NCTC11820_00508</name>
</gene>
<dbReference type="PANTHER" id="PTHR43135:SF4">
    <property type="entry name" value="AMIDOHYDROLASE-RELATED DOMAIN-CONTAINING PROTEIN"/>
    <property type="match status" value="1"/>
</dbReference>
<feature type="domain" description="Amidohydrolase-related" evidence="1">
    <location>
        <begin position="72"/>
        <end position="388"/>
    </location>
</feature>
<dbReference type="Pfam" id="PF01979">
    <property type="entry name" value="Amidohydro_1"/>
    <property type="match status" value="1"/>
</dbReference>
<evidence type="ECO:0000313" key="2">
    <source>
        <dbReference type="EMBL" id="SQB64175.1"/>
    </source>
</evidence>
<evidence type="ECO:0000313" key="3">
    <source>
        <dbReference type="Proteomes" id="UP000250245"/>
    </source>
</evidence>
<dbReference type="GeneID" id="55564346"/>
<dbReference type="Gene3D" id="2.30.40.10">
    <property type="entry name" value="Urease, subunit C, domain 1"/>
    <property type="match status" value="1"/>
</dbReference>
<keyword evidence="2" id="KW-0378">Hydrolase</keyword>
<dbReference type="Gene3D" id="3.20.20.140">
    <property type="entry name" value="Metal-dependent hydrolases"/>
    <property type="match status" value="1"/>
</dbReference>
<dbReference type="InterPro" id="IPR032466">
    <property type="entry name" value="Metal_Hydrolase"/>
</dbReference>
<organism evidence="2 3">
    <name type="scientific">Mobiluncus curtisii</name>
    <dbReference type="NCBI Taxonomy" id="2051"/>
    <lineage>
        <taxon>Bacteria</taxon>
        <taxon>Bacillati</taxon>
        <taxon>Actinomycetota</taxon>
        <taxon>Actinomycetes</taxon>
        <taxon>Actinomycetales</taxon>
        <taxon>Actinomycetaceae</taxon>
        <taxon>Mobiluncus</taxon>
    </lineage>
</organism>
<sequence>MTPPGATNSENLHFTGDFLWSETPSMEGEYTGQATTVSCESRWIHGELYIHDGIVSRTVKPGLTYRKVSGYAIPGLVDVHCHVGVTHAGSVSVETQREQAELALRRGTLLIRDCGVPADTRWIDQVAELPKIIRCGQHLARPKRYMRYYGLELESEADLPAAVAQQAKRGDGWVKIVGDWIDRSDGADSDLQPLWSTAVLRDAVAAAHQNGARVTVHTFAHRTIEGLLDAGVDCIEHGTGMDSDEILEAQRRGIRVTPTMLQIARFADFAAQAGTKYPVYAATMTALDQSRVAHQAALYAAGIQLLPGTDAGGYQRHDALPQELRQWLELGISAPEIIDLATWKARDFLGAPSLWEGAPADLVWYDSDPRADLSILERPAGVVLRGVLVAGEITKAACRA</sequence>
<proteinExistence type="predicted"/>
<dbReference type="InterPro" id="IPR011059">
    <property type="entry name" value="Metal-dep_hydrolase_composite"/>
</dbReference>
<dbReference type="InterPro" id="IPR006680">
    <property type="entry name" value="Amidohydro-rel"/>
</dbReference>
<dbReference type="RefSeq" id="WP_013188635.1">
    <property type="nucleotide sequence ID" value="NZ_CP068112.1"/>
</dbReference>
<reference evidence="2 3" key="1">
    <citation type="submission" date="2018-06" db="EMBL/GenBank/DDBJ databases">
        <authorList>
            <consortium name="Pathogen Informatics"/>
            <person name="Doyle S."/>
        </authorList>
    </citation>
    <scope>NUCLEOTIDE SEQUENCE [LARGE SCALE GENOMIC DNA]</scope>
    <source>
        <strain evidence="2 3">NCTC11820</strain>
    </source>
</reference>
<dbReference type="OMA" id="PSDTRWI"/>
<evidence type="ECO:0000259" key="1">
    <source>
        <dbReference type="Pfam" id="PF01979"/>
    </source>
</evidence>
<dbReference type="AlphaFoldDB" id="A0A2X2YUC3"/>
<dbReference type="SUPFAM" id="SSF51556">
    <property type="entry name" value="Metallo-dependent hydrolases"/>
    <property type="match status" value="1"/>
</dbReference>
<dbReference type="Proteomes" id="UP000250245">
    <property type="component" value="Unassembled WGS sequence"/>
</dbReference>
<accession>A0A2X2YUC3</accession>
<dbReference type="InterPro" id="IPR051781">
    <property type="entry name" value="Metallo-dep_Hydrolase"/>
</dbReference>
<dbReference type="GO" id="GO:0016810">
    <property type="term" value="F:hydrolase activity, acting on carbon-nitrogen (but not peptide) bonds"/>
    <property type="evidence" value="ECO:0007669"/>
    <property type="project" value="InterPro"/>
</dbReference>
<name>A0A2X2YUC3_9ACTO</name>
<dbReference type="PANTHER" id="PTHR43135">
    <property type="entry name" value="ALPHA-D-RIBOSE 1-METHYLPHOSPHONATE 5-TRIPHOSPHATE DIPHOSPHATASE"/>
    <property type="match status" value="1"/>
</dbReference>
<dbReference type="EMBL" id="UASJ01000001">
    <property type="protein sequence ID" value="SQB64175.1"/>
    <property type="molecule type" value="Genomic_DNA"/>
</dbReference>
<protein>
    <submittedName>
        <fullName evidence="2">Amidohydrolase family</fullName>
    </submittedName>
</protein>